<gene>
    <name evidence="4" type="ORF">OF365_02805</name>
</gene>
<dbReference type="InterPro" id="IPR007326">
    <property type="entry name" value="Lipoprotein-assoc_dom"/>
</dbReference>
<evidence type="ECO:0000256" key="1">
    <source>
        <dbReference type="SAM" id="MobiDB-lite"/>
    </source>
</evidence>
<protein>
    <submittedName>
        <fullName evidence="4">Lipoprotein 17-related variable surface protein</fullName>
    </submittedName>
</protein>
<comment type="caution">
    <text evidence="4">The sequence shown here is derived from an EMBL/GenBank/DDBJ whole genome shotgun (WGS) entry which is preliminary data.</text>
</comment>
<keyword evidence="2" id="KW-0732">Signal</keyword>
<evidence type="ECO:0000313" key="4">
    <source>
        <dbReference type="EMBL" id="MCV3754295.1"/>
    </source>
</evidence>
<accession>A0ABT3BPW8</accession>
<dbReference type="Proteomes" id="UP001207252">
    <property type="component" value="Unassembled WGS sequence"/>
</dbReference>
<feature type="region of interest" description="Disordered" evidence="1">
    <location>
        <begin position="34"/>
        <end position="59"/>
    </location>
</feature>
<keyword evidence="4" id="KW-0449">Lipoprotein</keyword>
<sequence>MKTKKFWYSIIALFALSSLAASLAVACKNDNKEKNKPKQVYDKKQKDPSVPPSQSDEIANQDMNTVPFDKNLNGAIQTLLVKKDQFVLKKDRTIKEFLVYLTPDQLAILKHNPYLRLYTKDHQASILTEINPSQIKVRNDKHYVIVDFEFPQDLINHKTNFQISYLGFVKTKHTNGKLVVEDEKIYTINNQGYNIQVVDVKDNLLNDEDWLQIYDRDIKQYVHLRQSNLLPSKLTKENLLIEFNNPKVQIIDQKLDQANNLKGTIRLTLTIALNNQKRTIIYTIMNLQTTHNDLFVIVDNQKVLANEFIKNTNIQKTKNPSNKLVIPIEINNLYDGSIDRFVKQNEGTLMLSAPVSVILVIRDANGQEYLSKPHPVQRFGVINFLFDDVEFSTTKKYDILAMDVIFNGHNPTHQPYRMVCAPLIPVSDQEKTND</sequence>
<feature type="compositionally biased region" description="Basic and acidic residues" evidence="1">
    <location>
        <begin position="34"/>
        <end position="47"/>
    </location>
</feature>
<evidence type="ECO:0000259" key="3">
    <source>
        <dbReference type="Pfam" id="PF04200"/>
    </source>
</evidence>
<feature type="chain" id="PRO_5045367448" evidence="2">
    <location>
        <begin position="21"/>
        <end position="434"/>
    </location>
</feature>
<reference evidence="4 5" key="1">
    <citation type="journal article" date="2020" name="Int. J. Syst. Evol. Microbiol.">
        <title>Ureaplasma miroungigenitalium sp. nov. isolated from northern elephant seals (Mirounga angustirostris) and Ureaplasma zalophigenitalium sp. nov. isolated from California sea lions (Zalophus californianus).</title>
        <authorList>
            <person name="Volokhov D.V."/>
            <person name="Gulland F.M."/>
            <person name="Gao Y."/>
            <person name="Chizhikov V.E."/>
        </authorList>
    </citation>
    <scope>NUCLEOTIDE SEQUENCE [LARGE SCALE GENOMIC DNA]</scope>
    <source>
        <strain evidence="4 5">CSL7644-GEN</strain>
    </source>
</reference>
<dbReference type="EMBL" id="JAOXHJ010000007">
    <property type="protein sequence ID" value="MCV3754295.1"/>
    <property type="molecule type" value="Genomic_DNA"/>
</dbReference>
<proteinExistence type="predicted"/>
<dbReference type="Pfam" id="PF04200">
    <property type="entry name" value="Lipoprotein_17"/>
    <property type="match status" value="1"/>
</dbReference>
<evidence type="ECO:0000313" key="5">
    <source>
        <dbReference type="Proteomes" id="UP001207252"/>
    </source>
</evidence>
<name>A0ABT3BPW8_9BACT</name>
<keyword evidence="5" id="KW-1185">Reference proteome</keyword>
<organism evidence="4 5">
    <name type="scientific">Ureaplasma zalophigenitalium</name>
    <dbReference type="NCBI Taxonomy" id="907723"/>
    <lineage>
        <taxon>Bacteria</taxon>
        <taxon>Bacillati</taxon>
        <taxon>Mycoplasmatota</taxon>
        <taxon>Mycoplasmoidales</taxon>
        <taxon>Mycoplasmoidaceae</taxon>
        <taxon>Ureaplasma</taxon>
    </lineage>
</organism>
<dbReference type="RefSeq" id="WP_263818099.1">
    <property type="nucleotide sequence ID" value="NZ_JAOXHJ010000007.1"/>
</dbReference>
<feature type="domain" description="Lipoprotein-associated type-17" evidence="3">
    <location>
        <begin position="227"/>
        <end position="289"/>
    </location>
</feature>
<evidence type="ECO:0000256" key="2">
    <source>
        <dbReference type="SAM" id="SignalP"/>
    </source>
</evidence>
<feature type="signal peptide" evidence="2">
    <location>
        <begin position="1"/>
        <end position="20"/>
    </location>
</feature>
<dbReference type="PROSITE" id="PS51257">
    <property type="entry name" value="PROKAR_LIPOPROTEIN"/>
    <property type="match status" value="1"/>
</dbReference>